<gene>
    <name evidence="3" type="ORF">N782_20865</name>
</gene>
<evidence type="ECO:0000313" key="4">
    <source>
        <dbReference type="Proteomes" id="UP000030147"/>
    </source>
</evidence>
<sequence>MRSFYHFMMTYRGKVNPDEESRLADWMFQDHSFPKQSRSYDEISRYLEWNIPFSSALKVFDDLWERYQLEEVNG</sequence>
<dbReference type="SUPFAM" id="SSF140652">
    <property type="entry name" value="YozE-like"/>
    <property type="match status" value="1"/>
</dbReference>
<comment type="caution">
    <text evidence="3">The sequence shown here is derived from an EMBL/GenBank/DDBJ whole genome shotgun (WGS) entry which is preliminary data.</text>
</comment>
<protein>
    <recommendedName>
        <fullName evidence="1">UPF0346 protein N782_20865</fullName>
    </recommendedName>
</protein>
<dbReference type="EMBL" id="AVBF01000078">
    <property type="protein sequence ID" value="KGP71194.1"/>
    <property type="molecule type" value="Genomic_DNA"/>
</dbReference>
<dbReference type="HAMAP" id="MF_01538">
    <property type="entry name" value="UPF0346"/>
    <property type="match status" value="1"/>
</dbReference>
<evidence type="ECO:0000256" key="1">
    <source>
        <dbReference type="HAMAP-Rule" id="MF_01538"/>
    </source>
</evidence>
<dbReference type="STRING" id="1385514.N782_20865"/>
<dbReference type="eggNOG" id="COG4479">
    <property type="taxonomic scope" value="Bacteria"/>
</dbReference>
<name>A0A0A2T6R4_9BACI</name>
<dbReference type="NCBIfam" id="NF010193">
    <property type="entry name" value="PRK13672.1"/>
    <property type="match status" value="1"/>
</dbReference>
<reference evidence="3 4" key="1">
    <citation type="journal article" date="2015" name="Stand. Genomic Sci.">
        <title>High quality draft genome sequence of the moderately halophilic bacterium Pontibacillus yanchengensis Y32(T) and comparison among Pontibacillus genomes.</title>
        <authorList>
            <person name="Huang J."/>
            <person name="Qiao Z.X."/>
            <person name="Tang J.W."/>
            <person name="Wang G."/>
        </authorList>
    </citation>
    <scope>NUCLEOTIDE SEQUENCE [LARGE SCALE GENOMIC DNA]</scope>
    <source>
        <strain evidence="3 4">Y32</strain>
    </source>
</reference>
<dbReference type="Gene3D" id="1.10.150.260">
    <property type="entry name" value="YozE SAM-like"/>
    <property type="match status" value="1"/>
</dbReference>
<dbReference type="AlphaFoldDB" id="A0A0A2T6R4"/>
<evidence type="ECO:0000313" key="3">
    <source>
        <dbReference type="EMBL" id="KGP71194.1"/>
    </source>
</evidence>
<feature type="domain" description="YozE SAM-like" evidence="2">
    <location>
        <begin position="3"/>
        <end position="68"/>
    </location>
</feature>
<dbReference type="RefSeq" id="WP_036823632.1">
    <property type="nucleotide sequence ID" value="NZ_AVBF01000078.1"/>
</dbReference>
<evidence type="ECO:0000259" key="2">
    <source>
        <dbReference type="Pfam" id="PF06855"/>
    </source>
</evidence>
<organism evidence="3 4">
    <name type="scientific">Pontibacillus yanchengensis Y32</name>
    <dbReference type="NCBI Taxonomy" id="1385514"/>
    <lineage>
        <taxon>Bacteria</taxon>
        <taxon>Bacillati</taxon>
        <taxon>Bacillota</taxon>
        <taxon>Bacilli</taxon>
        <taxon>Bacillales</taxon>
        <taxon>Bacillaceae</taxon>
        <taxon>Pontibacillus</taxon>
    </lineage>
</organism>
<dbReference type="Pfam" id="PF06855">
    <property type="entry name" value="YozE_SAM_like"/>
    <property type="match status" value="1"/>
</dbReference>
<dbReference type="InterPro" id="IPR036806">
    <property type="entry name" value="YozE_SAM-like_sf"/>
</dbReference>
<proteinExistence type="inferred from homology"/>
<dbReference type="OrthoDB" id="2242851at2"/>
<keyword evidence="4" id="KW-1185">Reference proteome</keyword>
<dbReference type="InterPro" id="IPR010673">
    <property type="entry name" value="UPF0346"/>
</dbReference>
<dbReference type="Proteomes" id="UP000030147">
    <property type="component" value="Unassembled WGS sequence"/>
</dbReference>
<accession>A0A0A2T6R4</accession>
<dbReference type="InterPro" id="IPR023089">
    <property type="entry name" value="YozE_SAM-like"/>
</dbReference>
<comment type="similarity">
    <text evidence="1">Belongs to the UPF0346 family.</text>
</comment>
<dbReference type="PIRSF" id="PIRSF037262">
    <property type="entry name" value="UCP037262"/>
    <property type="match status" value="1"/>
</dbReference>